<dbReference type="RefSeq" id="WP_217975306.1">
    <property type="nucleotide sequence ID" value="NZ_JAHTBI010000032.1"/>
</dbReference>
<dbReference type="Pfam" id="PF08291">
    <property type="entry name" value="Peptidase_M15_3"/>
    <property type="match status" value="1"/>
</dbReference>
<sequence>MNLSPHFTLEELTASDTALREGLDNTPAPDALANLCRLSQCLEQLRHKVGRPIRVSSAYRSAEVNRRVGGAPGSAHTLGLAADIMVSDMPARALAQQVIDSGLAFDQLILEFDRWVHLALAEGAGRQQVLTVREGTGYLPGLQ</sequence>
<dbReference type="Proteomes" id="UP001106592">
    <property type="component" value="Unassembled WGS sequence"/>
</dbReference>
<protein>
    <submittedName>
        <fullName evidence="2">Peptidase M15</fullName>
    </submittedName>
</protein>
<evidence type="ECO:0000259" key="1">
    <source>
        <dbReference type="Pfam" id="PF08291"/>
    </source>
</evidence>
<reference evidence="2" key="2">
    <citation type="journal article" date="2023" name="Plant Pathol.">
        <title>Dismantling and reorganizing Pseudomonas marginalis sensu#lato.</title>
        <authorList>
            <person name="Sawada H."/>
            <person name="Fujikawa T."/>
            <person name="Satou M."/>
        </authorList>
    </citation>
    <scope>NUCLEOTIDE SEQUENCE</scope>
    <source>
        <strain evidence="2">MAFF 301350</strain>
    </source>
</reference>
<evidence type="ECO:0000313" key="3">
    <source>
        <dbReference type="Proteomes" id="UP001106592"/>
    </source>
</evidence>
<reference evidence="2" key="1">
    <citation type="journal article" date="2022" name="Int. J. Syst. Evol. Microbiol.">
        <title>Pseudomonas aegrilactucae sp. nov. and Pseudomonas morbosilactucae sp. nov., pathogens causing bacterial rot of lettuce in Japan.</title>
        <authorList>
            <person name="Sawada H."/>
            <person name="Fujikawa T."/>
            <person name="Satou M."/>
        </authorList>
    </citation>
    <scope>NUCLEOTIDE SEQUENCE</scope>
    <source>
        <strain evidence="2">MAFF 301350</strain>
    </source>
</reference>
<proteinExistence type="predicted"/>
<keyword evidence="3" id="KW-1185">Reference proteome</keyword>
<dbReference type="InterPro" id="IPR013230">
    <property type="entry name" value="Peptidase_M15A_C"/>
</dbReference>
<dbReference type="AlphaFoldDB" id="A0A9Q2XIH5"/>
<evidence type="ECO:0000313" key="2">
    <source>
        <dbReference type="EMBL" id="MBV6287293.1"/>
    </source>
</evidence>
<gene>
    <name evidence="2" type="ORF">KUO17_09660</name>
</gene>
<feature type="domain" description="Peptidase M15A C-terminal" evidence="1">
    <location>
        <begin position="5"/>
        <end position="118"/>
    </location>
</feature>
<organism evidence="2 3">
    <name type="scientific">Pseudomonas aegrilactucae</name>
    <dbReference type="NCBI Taxonomy" id="2854028"/>
    <lineage>
        <taxon>Bacteria</taxon>
        <taxon>Pseudomonadati</taxon>
        <taxon>Pseudomonadota</taxon>
        <taxon>Gammaproteobacteria</taxon>
        <taxon>Pseudomonadales</taxon>
        <taxon>Pseudomonadaceae</taxon>
        <taxon>Pseudomonas</taxon>
    </lineage>
</organism>
<comment type="caution">
    <text evidence="2">The sequence shown here is derived from an EMBL/GenBank/DDBJ whole genome shotgun (WGS) entry which is preliminary data.</text>
</comment>
<name>A0A9Q2XIH5_9PSED</name>
<dbReference type="EMBL" id="JAHTBI010000032">
    <property type="protein sequence ID" value="MBV6287293.1"/>
    <property type="molecule type" value="Genomic_DNA"/>
</dbReference>
<accession>A0A9Q2XIH5</accession>